<dbReference type="EMBL" id="BLLF01000316">
    <property type="protein sequence ID" value="GFH10454.1"/>
    <property type="molecule type" value="Genomic_DNA"/>
</dbReference>
<organism evidence="1 2">
    <name type="scientific">Haematococcus lacustris</name>
    <name type="common">Green alga</name>
    <name type="synonym">Haematococcus pluvialis</name>
    <dbReference type="NCBI Taxonomy" id="44745"/>
    <lineage>
        <taxon>Eukaryota</taxon>
        <taxon>Viridiplantae</taxon>
        <taxon>Chlorophyta</taxon>
        <taxon>core chlorophytes</taxon>
        <taxon>Chlorophyceae</taxon>
        <taxon>CS clade</taxon>
        <taxon>Chlamydomonadales</taxon>
        <taxon>Haematococcaceae</taxon>
        <taxon>Haematococcus</taxon>
    </lineage>
</organism>
<proteinExistence type="predicted"/>
<reference evidence="1 2" key="1">
    <citation type="submission" date="2020-02" db="EMBL/GenBank/DDBJ databases">
        <title>Draft genome sequence of Haematococcus lacustris strain NIES-144.</title>
        <authorList>
            <person name="Morimoto D."/>
            <person name="Nakagawa S."/>
            <person name="Yoshida T."/>
            <person name="Sawayama S."/>
        </authorList>
    </citation>
    <scope>NUCLEOTIDE SEQUENCE [LARGE SCALE GENOMIC DNA]</scope>
    <source>
        <strain evidence="1 2">NIES-144</strain>
    </source>
</reference>
<evidence type="ECO:0000313" key="2">
    <source>
        <dbReference type="Proteomes" id="UP000485058"/>
    </source>
</evidence>
<accession>A0A699YUI6</accession>
<dbReference type="Proteomes" id="UP000485058">
    <property type="component" value="Unassembled WGS sequence"/>
</dbReference>
<comment type="caution">
    <text evidence="1">The sequence shown here is derived from an EMBL/GenBank/DDBJ whole genome shotgun (WGS) entry which is preliminary data.</text>
</comment>
<evidence type="ECO:0000313" key="1">
    <source>
        <dbReference type="EMBL" id="GFH10454.1"/>
    </source>
</evidence>
<protein>
    <submittedName>
        <fullName evidence="1">Uncharacterized protein</fullName>
    </submittedName>
</protein>
<name>A0A699YUI6_HAELA</name>
<gene>
    <name evidence="1" type="ORF">HaLaN_05766</name>
</gene>
<dbReference type="AlphaFoldDB" id="A0A699YUI6"/>
<feature type="non-terminal residue" evidence="1">
    <location>
        <position position="1"/>
    </location>
</feature>
<sequence>MSFFKEYLQPLAQLQPLVLGRLDISLRDISDPDMAMALHRLAHACKVPVQIKECCCEGKVVVHDLHEVTAADVLALAPLCTGCTHLTLYGGSLDPSLEFWRQLFDNKLERLSEGAASEAMCESLRLMAEQPWARWLDIKVSAAGRPLPACCLDMNKVSNNPPQPGRIKAVFGAQCQWLWLGHCTGAEHDGGAGSWQAVVSQQPPAASSRHSSGATAAQVGVGIDPDVTQAVSAASGVGYEKSGQLEADQLAWWKLTEVQANLKQITVTLATWDAVWEVNQDPKLI</sequence>
<keyword evidence="2" id="KW-1185">Reference proteome</keyword>